<evidence type="ECO:0000256" key="1">
    <source>
        <dbReference type="SAM" id="MobiDB-lite"/>
    </source>
</evidence>
<dbReference type="EMBL" id="MPIN01000005">
    <property type="protein sequence ID" value="OJH38642.1"/>
    <property type="molecule type" value="Genomic_DNA"/>
</dbReference>
<feature type="compositionally biased region" description="Pro residues" evidence="1">
    <location>
        <begin position="503"/>
        <end position="517"/>
    </location>
</feature>
<reference evidence="4" key="1">
    <citation type="submission" date="2016-11" db="EMBL/GenBank/DDBJ databases">
        <authorList>
            <person name="Shukria A."/>
            <person name="Stevens D.C."/>
        </authorList>
    </citation>
    <scope>NUCLEOTIDE SEQUENCE [LARGE SCALE GENOMIC DNA]</scope>
    <source>
        <strain evidence="4">Cbfe23</strain>
    </source>
</reference>
<gene>
    <name evidence="3" type="ORF">BON30_20620</name>
</gene>
<keyword evidence="2" id="KW-1133">Transmembrane helix</keyword>
<protein>
    <submittedName>
        <fullName evidence="3">Uncharacterized protein</fullName>
    </submittedName>
</protein>
<feature type="compositionally biased region" description="Low complexity" evidence="1">
    <location>
        <begin position="12"/>
        <end position="36"/>
    </location>
</feature>
<feature type="compositionally biased region" description="Low complexity" evidence="1">
    <location>
        <begin position="174"/>
        <end position="193"/>
    </location>
</feature>
<comment type="caution">
    <text evidence="3">The sequence shown here is derived from an EMBL/GenBank/DDBJ whole genome shotgun (WGS) entry which is preliminary data.</text>
</comment>
<dbReference type="STRING" id="83449.BON30_20620"/>
<dbReference type="AlphaFoldDB" id="A0A1L9B8R3"/>
<feature type="compositionally biased region" description="Pro residues" evidence="1">
    <location>
        <begin position="105"/>
        <end position="114"/>
    </location>
</feature>
<evidence type="ECO:0000313" key="4">
    <source>
        <dbReference type="Proteomes" id="UP000182229"/>
    </source>
</evidence>
<keyword evidence="2" id="KW-0472">Membrane</keyword>
<name>A0A1L9B8R3_9BACT</name>
<reference evidence="3 4" key="2">
    <citation type="submission" date="2016-12" db="EMBL/GenBank/DDBJ databases">
        <title>Draft Genome Sequence of Cystobacter ferrugineus Strain Cbfe23.</title>
        <authorList>
            <person name="Akbar S."/>
            <person name="Dowd S.E."/>
            <person name="Stevens D.C."/>
        </authorList>
    </citation>
    <scope>NUCLEOTIDE SEQUENCE [LARGE SCALE GENOMIC DNA]</scope>
    <source>
        <strain evidence="3 4">Cbfe23</strain>
    </source>
</reference>
<accession>A0A1L9B8R3</accession>
<keyword evidence="2" id="KW-0812">Transmembrane</keyword>
<evidence type="ECO:0000256" key="2">
    <source>
        <dbReference type="SAM" id="Phobius"/>
    </source>
</evidence>
<proteinExistence type="predicted"/>
<feature type="compositionally biased region" description="Pro residues" evidence="1">
    <location>
        <begin position="83"/>
        <end position="93"/>
    </location>
</feature>
<feature type="compositionally biased region" description="Low complexity" evidence="1">
    <location>
        <begin position="518"/>
        <end position="532"/>
    </location>
</feature>
<keyword evidence="4" id="KW-1185">Reference proteome</keyword>
<sequence>MFGTVPLPTDVAPKPTGKPPAAAAALPAPSPGSTAPRPASARPVTVSLPVSPQAAPPTQEDDPFAALEASSPTAFSPFDDTPSGPPLAQPPGMTPRAGAPERPLPEPAPAPAPSPAASAAPSPYEHEPRIGVAATTPIELPDEILVQLDRPLSELMGEEEPGGAAPPPPPAGPAPALNKPLELPPELMEGPTPSARDQGRGKRPAKGGKGRGLLIAGGVLVLALLAFLTSPAWLSKSDVLPNAVQAARDEAVAKFRRDDAASKEEALTELKSLSDRYPQSIELLAEVGIALAMHLDDTQVRLTTVQAKEKRLRELIDRLVSTQTPIDWQSRANTRKEELAKLQQQSFSLEGRSKALSEEAVQVLKRLDLESAKEPREVSLARLRARALMSATLGVGNTPSLAVKLAQAEQFEWSSLVMAEYVLHHASPSPTETREAAAGMESMRARNSTYLRAYVLGARIALLRHEPAAAQTLLNTVITLNPKHELAQQLRAHIEDMERQQAEPPPSVKPPPVPAPAPTNEAVPTSPSVSPPAEGTTPAEGTAPGEPSNATSAQP</sequence>
<feature type="region of interest" description="Disordered" evidence="1">
    <location>
        <begin position="1"/>
        <end position="142"/>
    </location>
</feature>
<feature type="region of interest" description="Disordered" evidence="1">
    <location>
        <begin position="497"/>
        <end position="555"/>
    </location>
</feature>
<feature type="compositionally biased region" description="Pro residues" evidence="1">
    <location>
        <begin position="164"/>
        <end position="173"/>
    </location>
</feature>
<organism evidence="3 4">
    <name type="scientific">Cystobacter ferrugineus</name>
    <dbReference type="NCBI Taxonomy" id="83449"/>
    <lineage>
        <taxon>Bacteria</taxon>
        <taxon>Pseudomonadati</taxon>
        <taxon>Myxococcota</taxon>
        <taxon>Myxococcia</taxon>
        <taxon>Myxococcales</taxon>
        <taxon>Cystobacterineae</taxon>
        <taxon>Archangiaceae</taxon>
        <taxon>Cystobacter</taxon>
    </lineage>
</organism>
<feature type="region of interest" description="Disordered" evidence="1">
    <location>
        <begin position="156"/>
        <end position="209"/>
    </location>
</feature>
<feature type="transmembrane region" description="Helical" evidence="2">
    <location>
        <begin position="212"/>
        <end position="234"/>
    </location>
</feature>
<dbReference type="Proteomes" id="UP000182229">
    <property type="component" value="Unassembled WGS sequence"/>
</dbReference>
<evidence type="ECO:0000313" key="3">
    <source>
        <dbReference type="EMBL" id="OJH38642.1"/>
    </source>
</evidence>